<dbReference type="AlphaFoldDB" id="A0A835MGK9"/>
<dbReference type="Gene3D" id="1.10.510.10">
    <property type="entry name" value="Transferase(Phosphotransferase) domain 1"/>
    <property type="match status" value="1"/>
</dbReference>
<comment type="catalytic activity">
    <reaction evidence="8">
        <text>L-seryl-[protein] + ATP = O-phospho-L-seryl-[protein] + ADP + H(+)</text>
        <dbReference type="Rhea" id="RHEA:17989"/>
        <dbReference type="Rhea" id="RHEA-COMP:9863"/>
        <dbReference type="Rhea" id="RHEA-COMP:11604"/>
        <dbReference type="ChEBI" id="CHEBI:15378"/>
        <dbReference type="ChEBI" id="CHEBI:29999"/>
        <dbReference type="ChEBI" id="CHEBI:30616"/>
        <dbReference type="ChEBI" id="CHEBI:83421"/>
        <dbReference type="ChEBI" id="CHEBI:456216"/>
        <dbReference type="EC" id="2.7.11.1"/>
    </reaction>
</comment>
<comment type="catalytic activity">
    <reaction evidence="7">
        <text>L-threonyl-[protein] + ATP = O-phospho-L-threonyl-[protein] + ADP + H(+)</text>
        <dbReference type="Rhea" id="RHEA:46608"/>
        <dbReference type="Rhea" id="RHEA-COMP:11060"/>
        <dbReference type="Rhea" id="RHEA-COMP:11605"/>
        <dbReference type="ChEBI" id="CHEBI:15378"/>
        <dbReference type="ChEBI" id="CHEBI:30013"/>
        <dbReference type="ChEBI" id="CHEBI:30616"/>
        <dbReference type="ChEBI" id="CHEBI:61977"/>
        <dbReference type="ChEBI" id="CHEBI:456216"/>
        <dbReference type="EC" id="2.7.11.1"/>
    </reaction>
</comment>
<name>A0A835MGK9_9MAGN</name>
<reference evidence="10 11" key="1">
    <citation type="submission" date="2020-10" db="EMBL/GenBank/DDBJ databases">
        <title>The Coptis chinensis genome and diversification of protoberbering-type alkaloids.</title>
        <authorList>
            <person name="Wang B."/>
            <person name="Shu S."/>
            <person name="Song C."/>
            <person name="Liu Y."/>
        </authorList>
    </citation>
    <scope>NUCLEOTIDE SEQUENCE [LARGE SCALE GENOMIC DNA]</scope>
    <source>
        <strain evidence="10">HL-2020</strain>
        <tissue evidence="10">Leaf</tissue>
    </source>
</reference>
<keyword evidence="2" id="KW-0723">Serine/threonine-protein kinase</keyword>
<dbReference type="InterPro" id="IPR052059">
    <property type="entry name" value="CR_Ser/Thr_kinase"/>
</dbReference>
<comment type="caution">
    <text evidence="10">The sequence shown here is derived from an EMBL/GenBank/DDBJ whole genome shotgun (WGS) entry which is preliminary data.</text>
</comment>
<dbReference type="InterPro" id="IPR000719">
    <property type="entry name" value="Prot_kinase_dom"/>
</dbReference>
<evidence type="ECO:0000256" key="8">
    <source>
        <dbReference type="ARBA" id="ARBA00048679"/>
    </source>
</evidence>
<dbReference type="InterPro" id="IPR011009">
    <property type="entry name" value="Kinase-like_dom_sf"/>
</dbReference>
<feature type="domain" description="Protein kinase" evidence="9">
    <location>
        <begin position="1"/>
        <end position="179"/>
    </location>
</feature>
<dbReference type="EC" id="2.7.11.1" evidence="1"/>
<dbReference type="SUPFAM" id="SSF56112">
    <property type="entry name" value="Protein kinase-like (PK-like)"/>
    <property type="match status" value="1"/>
</dbReference>
<dbReference type="EMBL" id="JADFTS010000001">
    <property type="protein sequence ID" value="KAF9626394.1"/>
    <property type="molecule type" value="Genomic_DNA"/>
</dbReference>
<dbReference type="PROSITE" id="PS50011">
    <property type="entry name" value="PROTEIN_KINASE_DOM"/>
    <property type="match status" value="1"/>
</dbReference>
<keyword evidence="5" id="KW-0418">Kinase</keyword>
<dbReference type="OrthoDB" id="2015071at2759"/>
<keyword evidence="4" id="KW-0547">Nucleotide-binding</keyword>
<evidence type="ECO:0000256" key="1">
    <source>
        <dbReference type="ARBA" id="ARBA00012513"/>
    </source>
</evidence>
<proteinExistence type="predicted"/>
<dbReference type="GO" id="GO:0004674">
    <property type="term" value="F:protein serine/threonine kinase activity"/>
    <property type="evidence" value="ECO:0007669"/>
    <property type="project" value="UniProtKB-KW"/>
</dbReference>
<evidence type="ECO:0000313" key="11">
    <source>
        <dbReference type="Proteomes" id="UP000631114"/>
    </source>
</evidence>
<evidence type="ECO:0000256" key="4">
    <source>
        <dbReference type="ARBA" id="ARBA00022741"/>
    </source>
</evidence>
<dbReference type="Proteomes" id="UP000631114">
    <property type="component" value="Unassembled WGS sequence"/>
</dbReference>
<sequence>MLNEFLQSHLIWLSQGRSPVAVVVWGGGGGGWVEVYHITPGDRRGSLTWRQRLDILHCIARGLLYLHQDYDLHVIHRDLKAQIILLDDNLLPKIADFGTARLLADNKSHTTSRPLKTLLGHCNLLCHPLFIYLFGDVFISSFGRLDPQYENCVTGYTAYLSILNVDIYPQRLTPTATVL</sequence>
<evidence type="ECO:0000256" key="3">
    <source>
        <dbReference type="ARBA" id="ARBA00022679"/>
    </source>
</evidence>
<dbReference type="PANTHER" id="PTHR47973">
    <property type="entry name" value="CYSTEINE-RICH RECEPTOR-LIKE PROTEIN KINASE 3"/>
    <property type="match status" value="1"/>
</dbReference>
<dbReference type="GO" id="GO:0005524">
    <property type="term" value="F:ATP binding"/>
    <property type="evidence" value="ECO:0007669"/>
    <property type="project" value="UniProtKB-KW"/>
</dbReference>
<dbReference type="InterPro" id="IPR001245">
    <property type="entry name" value="Ser-Thr/Tyr_kinase_cat_dom"/>
</dbReference>
<evidence type="ECO:0000256" key="2">
    <source>
        <dbReference type="ARBA" id="ARBA00022527"/>
    </source>
</evidence>
<keyword evidence="11" id="KW-1185">Reference proteome</keyword>
<keyword evidence="6" id="KW-0067">ATP-binding</keyword>
<evidence type="ECO:0000256" key="7">
    <source>
        <dbReference type="ARBA" id="ARBA00047899"/>
    </source>
</evidence>
<evidence type="ECO:0000259" key="9">
    <source>
        <dbReference type="PROSITE" id="PS50011"/>
    </source>
</evidence>
<keyword evidence="3" id="KW-0808">Transferase</keyword>
<evidence type="ECO:0000256" key="5">
    <source>
        <dbReference type="ARBA" id="ARBA00022777"/>
    </source>
</evidence>
<dbReference type="Pfam" id="PF07714">
    <property type="entry name" value="PK_Tyr_Ser-Thr"/>
    <property type="match status" value="1"/>
</dbReference>
<accession>A0A835MGK9</accession>
<protein>
    <recommendedName>
        <fullName evidence="1">non-specific serine/threonine protein kinase</fullName>
        <ecNumber evidence="1">2.7.11.1</ecNumber>
    </recommendedName>
</protein>
<dbReference type="FunFam" id="1.10.510.10:FF:001023">
    <property type="entry name" value="Os07g0541700 protein"/>
    <property type="match status" value="1"/>
</dbReference>
<evidence type="ECO:0000256" key="6">
    <source>
        <dbReference type="ARBA" id="ARBA00022840"/>
    </source>
</evidence>
<evidence type="ECO:0000313" key="10">
    <source>
        <dbReference type="EMBL" id="KAF9626394.1"/>
    </source>
</evidence>
<gene>
    <name evidence="10" type="ORF">IFM89_033213</name>
</gene>
<organism evidence="10 11">
    <name type="scientific">Coptis chinensis</name>
    <dbReference type="NCBI Taxonomy" id="261450"/>
    <lineage>
        <taxon>Eukaryota</taxon>
        <taxon>Viridiplantae</taxon>
        <taxon>Streptophyta</taxon>
        <taxon>Embryophyta</taxon>
        <taxon>Tracheophyta</taxon>
        <taxon>Spermatophyta</taxon>
        <taxon>Magnoliopsida</taxon>
        <taxon>Ranunculales</taxon>
        <taxon>Ranunculaceae</taxon>
        <taxon>Coptidoideae</taxon>
        <taxon>Coptis</taxon>
    </lineage>
</organism>